<dbReference type="Proteomes" id="UP001390339">
    <property type="component" value="Unassembled WGS sequence"/>
</dbReference>
<dbReference type="Pfam" id="PF01694">
    <property type="entry name" value="Rhomboid"/>
    <property type="match status" value="1"/>
</dbReference>
<gene>
    <name evidence="8" type="ORF">PGQ11_003146</name>
</gene>
<keyword evidence="6" id="KW-0472">Membrane</keyword>
<evidence type="ECO:0000256" key="5">
    <source>
        <dbReference type="ARBA" id="ARBA00022989"/>
    </source>
</evidence>
<comment type="subcellular location">
    <subcellularLocation>
        <location evidence="1">Membrane</location>
        <topology evidence="1">Multi-pass membrane protein</topology>
    </subcellularLocation>
</comment>
<dbReference type="EMBL" id="JAPCWZ010000003">
    <property type="protein sequence ID" value="KAK8872632.1"/>
    <property type="molecule type" value="Genomic_DNA"/>
</dbReference>
<evidence type="ECO:0000313" key="9">
    <source>
        <dbReference type="Proteomes" id="UP001390339"/>
    </source>
</evidence>
<feature type="domain" description="Peptidase S54 rhomboid" evidence="7">
    <location>
        <begin position="163"/>
        <end position="312"/>
    </location>
</feature>
<keyword evidence="4" id="KW-0378">Hydrolase</keyword>
<protein>
    <submittedName>
        <fullName evidence="8">NADH-ubiquinone oxidoreductase 19.3 kDa subunit mitochondrial</fullName>
    </submittedName>
</protein>
<evidence type="ECO:0000256" key="2">
    <source>
        <dbReference type="ARBA" id="ARBA00009045"/>
    </source>
</evidence>
<evidence type="ECO:0000256" key="6">
    <source>
        <dbReference type="ARBA" id="ARBA00023136"/>
    </source>
</evidence>
<accession>A0ABR2J5C3</accession>
<sequence length="337" mass="37577">MLRWWLRQQLPSRLFTRRRYGTNAPHGDIWSEYPVRVLGPTIWCTTAIGASYLGCAAYEVYQDVQDLKTRRSHSGWLGGNPSSSLTFDQLEAVRATSHVRNLHRYREPQRQQRAMDVWYPAWLAESSAAVRTAIGVNAGIYVLNSLIPSTLFHFAHVAAERRNYTLFTSMFGHSGLMHLGFNMYALTQFAPHVQQNRIFQGSNSHFAAFYLSSGLAASLGQHLSTVWPKPAHRLTAGLGASGAIMAILASFAMSNPRAEIGIMFVPGSLPAQQALLALTAFELYGLFVGIRWLPLGHAAHLTGLAVGAAYVQFDGRKHLWTPARRLAFNSMQRFEMI</sequence>
<reference evidence="8 9" key="1">
    <citation type="journal article" date="2024" name="IMA Fungus">
        <title>Apiospora arundinis, a panoply of carbohydrate-active enzymes and secondary metabolites.</title>
        <authorList>
            <person name="Sorensen T."/>
            <person name="Petersen C."/>
            <person name="Muurmann A.T."/>
            <person name="Christiansen J.V."/>
            <person name="Brundto M.L."/>
            <person name="Overgaard C.K."/>
            <person name="Boysen A.T."/>
            <person name="Wollenberg R.D."/>
            <person name="Larsen T.O."/>
            <person name="Sorensen J.L."/>
            <person name="Nielsen K.L."/>
            <person name="Sondergaard T.E."/>
        </authorList>
    </citation>
    <scope>NUCLEOTIDE SEQUENCE [LARGE SCALE GENOMIC DNA]</scope>
    <source>
        <strain evidence="8 9">AAU 773</strain>
    </source>
</reference>
<proteinExistence type="inferred from homology"/>
<dbReference type="PANTHER" id="PTHR43731">
    <property type="entry name" value="RHOMBOID PROTEASE"/>
    <property type="match status" value="1"/>
</dbReference>
<evidence type="ECO:0000256" key="3">
    <source>
        <dbReference type="ARBA" id="ARBA00022692"/>
    </source>
</evidence>
<comment type="caution">
    <text evidence="8">The sequence shown here is derived from an EMBL/GenBank/DDBJ whole genome shotgun (WGS) entry which is preliminary data.</text>
</comment>
<name>A0ABR2J5C3_9PEZI</name>
<organism evidence="8 9">
    <name type="scientific">Apiospora arundinis</name>
    <dbReference type="NCBI Taxonomy" id="335852"/>
    <lineage>
        <taxon>Eukaryota</taxon>
        <taxon>Fungi</taxon>
        <taxon>Dikarya</taxon>
        <taxon>Ascomycota</taxon>
        <taxon>Pezizomycotina</taxon>
        <taxon>Sordariomycetes</taxon>
        <taxon>Xylariomycetidae</taxon>
        <taxon>Amphisphaeriales</taxon>
        <taxon>Apiosporaceae</taxon>
        <taxon>Apiospora</taxon>
    </lineage>
</organism>
<evidence type="ECO:0000256" key="1">
    <source>
        <dbReference type="ARBA" id="ARBA00004141"/>
    </source>
</evidence>
<dbReference type="SUPFAM" id="SSF144091">
    <property type="entry name" value="Rhomboid-like"/>
    <property type="match status" value="1"/>
</dbReference>
<keyword evidence="5" id="KW-1133">Transmembrane helix</keyword>
<comment type="similarity">
    <text evidence="2">Belongs to the peptidase S54 family.</text>
</comment>
<evidence type="ECO:0000259" key="7">
    <source>
        <dbReference type="Pfam" id="PF01694"/>
    </source>
</evidence>
<evidence type="ECO:0000256" key="4">
    <source>
        <dbReference type="ARBA" id="ARBA00022801"/>
    </source>
</evidence>
<keyword evidence="3" id="KW-0812">Transmembrane</keyword>
<dbReference type="PANTHER" id="PTHR43731:SF14">
    <property type="entry name" value="PRESENILIN-ASSOCIATED RHOMBOID-LIKE PROTEIN, MITOCHONDRIAL"/>
    <property type="match status" value="1"/>
</dbReference>
<keyword evidence="9" id="KW-1185">Reference proteome</keyword>
<evidence type="ECO:0000313" key="8">
    <source>
        <dbReference type="EMBL" id="KAK8872632.1"/>
    </source>
</evidence>
<dbReference type="InterPro" id="IPR022764">
    <property type="entry name" value="Peptidase_S54_rhomboid_dom"/>
</dbReference>
<dbReference type="InterPro" id="IPR050925">
    <property type="entry name" value="Rhomboid_protease_S54"/>
</dbReference>
<dbReference type="Gene3D" id="1.20.1540.10">
    <property type="entry name" value="Rhomboid-like"/>
    <property type="match status" value="1"/>
</dbReference>
<dbReference type="InterPro" id="IPR035952">
    <property type="entry name" value="Rhomboid-like_sf"/>
</dbReference>